<dbReference type="InterPro" id="IPR003425">
    <property type="entry name" value="CCB3/YggT"/>
</dbReference>
<dbReference type="EMBL" id="CDNY01000014">
    <property type="protein sequence ID" value="CEO34141.1"/>
    <property type="molecule type" value="Genomic_DNA"/>
</dbReference>
<dbReference type="Pfam" id="PF02325">
    <property type="entry name" value="CCB3_YggT"/>
    <property type="match status" value="1"/>
</dbReference>
<evidence type="ECO:0000313" key="3">
    <source>
        <dbReference type="Proteomes" id="UP000049685"/>
    </source>
</evidence>
<dbReference type="AlphaFoldDB" id="A0A9P1PAH1"/>
<dbReference type="GO" id="GO:0016020">
    <property type="term" value="C:membrane"/>
    <property type="evidence" value="ECO:0007669"/>
    <property type="project" value="InterPro"/>
</dbReference>
<dbReference type="Proteomes" id="UP000049685">
    <property type="component" value="Unassembled WGS sequence"/>
</dbReference>
<organism evidence="2 3">
    <name type="scientific">Paraclostridium sordellii</name>
    <name type="common">Clostridium sordellii</name>
    <dbReference type="NCBI Taxonomy" id="1505"/>
    <lineage>
        <taxon>Bacteria</taxon>
        <taxon>Bacillati</taxon>
        <taxon>Bacillota</taxon>
        <taxon>Clostridia</taxon>
        <taxon>Peptostreptococcales</taxon>
        <taxon>Peptostreptococcaceae</taxon>
        <taxon>Paraclostridium</taxon>
    </lineage>
</organism>
<proteinExistence type="predicted"/>
<accession>A0A9P1PAH1</accession>
<feature type="transmembrane region" description="Helical" evidence="1">
    <location>
        <begin position="12"/>
        <end position="30"/>
    </location>
</feature>
<evidence type="ECO:0000313" key="2">
    <source>
        <dbReference type="EMBL" id="CEO34141.1"/>
    </source>
</evidence>
<name>A0A9P1PAH1_PARSO</name>
<reference evidence="3" key="1">
    <citation type="submission" date="2015-01" db="EMBL/GenBank/DDBJ databases">
        <authorList>
            <person name="Aslett A.Martin."/>
            <person name="De Silva Nishadi"/>
        </authorList>
    </citation>
    <scope>NUCLEOTIDE SEQUENCE [LARGE SCALE GENOMIC DNA]</scope>
    <source>
        <strain evidence="3">UMC4404</strain>
    </source>
</reference>
<keyword evidence="1" id="KW-0812">Transmembrane</keyword>
<gene>
    <name evidence="2" type="ORF">UMC4404_19501</name>
</gene>
<protein>
    <submittedName>
        <fullName evidence="2">Yggt family protein</fullName>
    </submittedName>
</protein>
<comment type="caution">
    <text evidence="2">The sequence shown here is derived from an EMBL/GenBank/DDBJ whole genome shotgun (WGS) entry which is preliminary data.</text>
</comment>
<dbReference type="KEGG" id="psor:RSJ16_14870"/>
<sequence>MIKYSVLVLTDIIQYAIIIRAIMSWIPGAIDSKAYDVIGMLTEPIEGPIRNLMNRYFEGPIDFSPIIAIFAIQFIRMIIGSIL</sequence>
<feature type="transmembrane region" description="Helical" evidence="1">
    <location>
        <begin position="63"/>
        <end position="82"/>
    </location>
</feature>
<keyword evidence="1" id="KW-1133">Transmembrane helix</keyword>
<keyword evidence="1" id="KW-0472">Membrane</keyword>
<dbReference type="RefSeq" id="WP_055330375.1">
    <property type="nucleotide sequence ID" value="NZ_CABJBQ010000001.1"/>
</dbReference>
<evidence type="ECO:0000256" key="1">
    <source>
        <dbReference type="SAM" id="Phobius"/>
    </source>
</evidence>